<protein>
    <submittedName>
        <fullName evidence="1">Uncharacterized protein</fullName>
    </submittedName>
</protein>
<evidence type="ECO:0000313" key="1">
    <source>
        <dbReference type="EMBL" id="GIJ64200.1"/>
    </source>
</evidence>
<reference evidence="1" key="1">
    <citation type="submission" date="2021-01" db="EMBL/GenBank/DDBJ databases">
        <title>Whole genome shotgun sequence of Virgisporangium aurantiacum NBRC 16421.</title>
        <authorList>
            <person name="Komaki H."/>
            <person name="Tamura T."/>
        </authorList>
    </citation>
    <scope>NUCLEOTIDE SEQUENCE</scope>
    <source>
        <strain evidence="1">NBRC 16421</strain>
    </source>
</reference>
<dbReference type="Proteomes" id="UP000612585">
    <property type="component" value="Unassembled WGS sequence"/>
</dbReference>
<accession>A0A8J3ZLH2</accession>
<proteinExistence type="predicted"/>
<organism evidence="1 2">
    <name type="scientific">Virgisporangium aurantiacum</name>
    <dbReference type="NCBI Taxonomy" id="175570"/>
    <lineage>
        <taxon>Bacteria</taxon>
        <taxon>Bacillati</taxon>
        <taxon>Actinomycetota</taxon>
        <taxon>Actinomycetes</taxon>
        <taxon>Micromonosporales</taxon>
        <taxon>Micromonosporaceae</taxon>
        <taxon>Virgisporangium</taxon>
    </lineage>
</organism>
<sequence length="425" mass="45130">MVVDAKISLDRPTTVTLDARVAKPVSLTPPAADAAAVLSVANLDVNIPVHSHTFQVLRFGTFDGVHLGQSDPAEREPLLTTSFLSQWIKGPIGEQPTSPYVYNLAESVADRVPAGFVKRYTDRDLGRLDATYAGQGPTPGFISTQPTIAERGVGLPAALLPVTLPGKRTEYYTPNFSWRRSLYEGDLYEAAVTWQESSPIRFTAGRATSERINSAVFGPGFGIGFIARGQGQLGIYPSLYSPAGAWSGMSSTATGRIVVERAGTVIHDQPGIAANVTGLPAEEAPFRIKVDLDRGAPSRLSTHISAEWTFRSGAPTGTAATLLPLSAVRFAPPLSDTNTAPAGKSWVVPVSVQQQPGSTAKPVKTLTVDVSYDDGRTWRNAPVLRAGVVVLQHPAAAGFVSLRATSTDTAGNTVKQTIIRAYQIV</sequence>
<keyword evidence="2" id="KW-1185">Reference proteome</keyword>
<evidence type="ECO:0000313" key="2">
    <source>
        <dbReference type="Proteomes" id="UP000612585"/>
    </source>
</evidence>
<gene>
    <name evidence="1" type="ORF">Vau01_117160</name>
</gene>
<comment type="caution">
    <text evidence="1">The sequence shown here is derived from an EMBL/GenBank/DDBJ whole genome shotgun (WGS) entry which is preliminary data.</text>
</comment>
<name>A0A8J3ZLH2_9ACTN</name>
<dbReference type="EMBL" id="BOPG01000111">
    <property type="protein sequence ID" value="GIJ64200.1"/>
    <property type="molecule type" value="Genomic_DNA"/>
</dbReference>
<dbReference type="AlphaFoldDB" id="A0A8J3ZLH2"/>
<dbReference type="RefSeq" id="WP_204012285.1">
    <property type="nucleotide sequence ID" value="NZ_BOPG01000111.1"/>
</dbReference>